<gene>
    <name evidence="1" type="ORF">D3F03_11005</name>
</gene>
<sequence length="227" mass="24675">MALDLPTPPDRVERPPARQTASALRALWRVLPALAMASAMLAACGSVPVTSLWKLRKLNLETLDPAALRAAVVHRPGLQLHGQGLVLTVSVSRKLRQPNGSTVTEQLEEKLPLQELRSTAERSLLAEYDSPQTSTQIWRVDPAALPRLQALRARALGWKGTDGGQRALGLGLELAGCQQKGAHNRTVTTLIRFTEPGEYIPIVRNMDLAETMSAADLKQRFPDCPAG</sequence>
<dbReference type="Proteomes" id="UP000266302">
    <property type="component" value="Unassembled WGS sequence"/>
</dbReference>
<reference evidence="1 2" key="1">
    <citation type="submission" date="2018-09" db="EMBL/GenBank/DDBJ databases">
        <title>Draft genome of Simplicispira sp. NY-02.</title>
        <authorList>
            <person name="Im W.T."/>
        </authorList>
    </citation>
    <scope>NUCLEOTIDE SEQUENCE [LARGE SCALE GENOMIC DNA]</scope>
    <source>
        <strain evidence="1 2">NY-02</strain>
    </source>
</reference>
<keyword evidence="2" id="KW-1185">Reference proteome</keyword>
<evidence type="ECO:0000313" key="1">
    <source>
        <dbReference type="EMBL" id="RID98718.1"/>
    </source>
</evidence>
<protein>
    <submittedName>
        <fullName evidence="1">Uncharacterized protein</fullName>
    </submittedName>
</protein>
<dbReference type="AlphaFoldDB" id="A0A398CCL8"/>
<comment type="caution">
    <text evidence="1">The sequence shown here is derived from an EMBL/GenBank/DDBJ whole genome shotgun (WGS) entry which is preliminary data.</text>
</comment>
<evidence type="ECO:0000313" key="2">
    <source>
        <dbReference type="Proteomes" id="UP000266302"/>
    </source>
</evidence>
<dbReference type="EMBL" id="QXJC01000003">
    <property type="protein sequence ID" value="RID98718.1"/>
    <property type="molecule type" value="Genomic_DNA"/>
</dbReference>
<organism evidence="1 2">
    <name type="scientific">Simplicispira hankyongi</name>
    <dbReference type="NCBI Taxonomy" id="2315688"/>
    <lineage>
        <taxon>Bacteria</taxon>
        <taxon>Pseudomonadati</taxon>
        <taxon>Pseudomonadota</taxon>
        <taxon>Betaproteobacteria</taxon>
        <taxon>Burkholderiales</taxon>
        <taxon>Comamonadaceae</taxon>
        <taxon>Simplicispira</taxon>
    </lineage>
</organism>
<proteinExistence type="predicted"/>
<name>A0A398CCL8_9BURK</name>
<accession>A0A398CCL8</accession>